<sequence>MGVLNKKRCKDFYIICIQNYIKIHNIKFNNN</sequence>
<reference evidence="1" key="1">
    <citation type="journal article" date="2020" name="Nature">
        <title>Giant virus diversity and host interactions through global metagenomics.</title>
        <authorList>
            <person name="Schulz F."/>
            <person name="Roux S."/>
            <person name="Paez-Espino D."/>
            <person name="Jungbluth S."/>
            <person name="Walsh D.A."/>
            <person name="Denef V.J."/>
            <person name="McMahon K.D."/>
            <person name="Konstantinidis K.T."/>
            <person name="Eloe-Fadrosh E.A."/>
            <person name="Kyrpides N.C."/>
            <person name="Woyke T."/>
        </authorList>
    </citation>
    <scope>NUCLEOTIDE SEQUENCE</scope>
    <source>
        <strain evidence="1">GVMAG-M-3300027708-39</strain>
    </source>
</reference>
<evidence type="ECO:0000313" key="1">
    <source>
        <dbReference type="EMBL" id="QHU04356.1"/>
    </source>
</evidence>
<organism evidence="1">
    <name type="scientific">viral metagenome</name>
    <dbReference type="NCBI Taxonomy" id="1070528"/>
    <lineage>
        <taxon>unclassified sequences</taxon>
        <taxon>metagenomes</taxon>
        <taxon>organismal metagenomes</taxon>
    </lineage>
</organism>
<protein>
    <submittedName>
        <fullName evidence="1">Uncharacterized protein</fullName>
    </submittedName>
</protein>
<accession>A0A6C0JHU2</accession>
<proteinExistence type="predicted"/>
<dbReference type="EMBL" id="MN740396">
    <property type="protein sequence ID" value="QHU04356.1"/>
    <property type="molecule type" value="Genomic_DNA"/>
</dbReference>
<name>A0A6C0JHU2_9ZZZZ</name>
<dbReference type="AlphaFoldDB" id="A0A6C0JHU2"/>